<proteinExistence type="predicted"/>
<feature type="domain" description="Large polyvalent protein associated" evidence="1">
    <location>
        <begin position="24"/>
        <end position="71"/>
    </location>
</feature>
<reference evidence="2" key="1">
    <citation type="submission" date="2020-03" db="EMBL/GenBank/DDBJ databases">
        <title>The deep terrestrial virosphere.</title>
        <authorList>
            <person name="Holmfeldt K."/>
            <person name="Nilsson E."/>
            <person name="Simone D."/>
            <person name="Lopez-Fernandez M."/>
            <person name="Wu X."/>
            <person name="de Brujin I."/>
            <person name="Lundin D."/>
            <person name="Andersson A."/>
            <person name="Bertilsson S."/>
            <person name="Dopson M."/>
        </authorList>
    </citation>
    <scope>NUCLEOTIDE SEQUENCE</scope>
    <source>
        <strain evidence="2">TM448B02856</strain>
    </source>
</reference>
<organism evidence="2">
    <name type="scientific">viral metagenome</name>
    <dbReference type="NCBI Taxonomy" id="1070528"/>
    <lineage>
        <taxon>unclassified sequences</taxon>
        <taxon>metagenomes</taxon>
        <taxon>organismal metagenomes</taxon>
    </lineage>
</organism>
<dbReference type="Pfam" id="PF18847">
    <property type="entry name" value="LPD29"/>
    <property type="match status" value="1"/>
</dbReference>
<accession>A0A6M3XYU9</accession>
<name>A0A6M3XYU9_9ZZZZ</name>
<evidence type="ECO:0000259" key="1">
    <source>
        <dbReference type="Pfam" id="PF18847"/>
    </source>
</evidence>
<dbReference type="InterPro" id="IPR041311">
    <property type="entry name" value="LPD29"/>
</dbReference>
<gene>
    <name evidence="2" type="ORF">TM448B02856_0015</name>
</gene>
<protein>
    <recommendedName>
        <fullName evidence="1">Large polyvalent protein associated domain-containing protein</fullName>
    </recommendedName>
</protein>
<dbReference type="AlphaFoldDB" id="A0A6M3XYU9"/>
<dbReference type="EMBL" id="MT144966">
    <property type="protein sequence ID" value="QJI01984.1"/>
    <property type="molecule type" value="Genomic_DNA"/>
</dbReference>
<evidence type="ECO:0000313" key="2">
    <source>
        <dbReference type="EMBL" id="QJI01984.1"/>
    </source>
</evidence>
<sequence>MENVIHNYTGYGTQGENYKPHQDIKEIAKIVKSTLKKEFPDCNFSVQIERYSGGQSLNISLMSAPWEAIINTGSIIDRKFVSTSEQGYEFKKHTQLNQYQFNNPYEGQTACADGIPEGWNNGAILTREAWNCMERAYKIASGYNYDDSDGMIDYFNTNFYLHLNIGKWDNPFQRKGGKS</sequence>